<comment type="caution">
    <text evidence="8">The sequence shown here is derived from an EMBL/GenBank/DDBJ whole genome shotgun (WGS) entry which is preliminary data.</text>
</comment>
<evidence type="ECO:0000256" key="2">
    <source>
        <dbReference type="ARBA" id="ARBA00022679"/>
    </source>
</evidence>
<name>A0A9W6ZCX6_9STRA</name>
<sequence length="512" mass="56354">MGCISSTTSTIARPDGNGSDFNKRYELLNEIGKGQFASVHKILHRDPPVKHFAAKVMKKGVTVADGVVHMPLSKEALSREVDILRVLGGKKNVITLCGVYESSSKIFIVTELCAGGDLFTYLSSQRSGAISYGDLSWIGYQLLSAVNFCHSHHIMHRDIKPENIMFKHQMDQSPLKLIDFGCGCFMNKKQAGERARPKDSNENEIEFATVFAGTPFYVAPEVFGGCYSYSADVWSIGVIMAVIMAGYPATEVQDAFDLMQELQGRDLRNFPAMPANLPEPYFDFLDRLLNVNANKRESTAVMMNHEFMTRAHDFGTGADENTLLQAHGADGKSPPTSKSADATEVIHEVLHDQLNQSIGRHATYMNFLHFQTKASVLIAACLSQQQLLKLLVVLEASTTGELGIVKLWEVREALNSIGEADLLEDFGQEGRTYNRYAFEVGKLKSLVTNYDDVPTKKTRRDRNSTVVTGLRGAGNSDQFLNLGADGGGQALKKKKKQMHDIGGSVHGTRAFG</sequence>
<dbReference type="Gene3D" id="1.10.510.10">
    <property type="entry name" value="Transferase(Phosphotransferase) domain 1"/>
    <property type="match status" value="1"/>
</dbReference>
<dbReference type="InterPro" id="IPR011009">
    <property type="entry name" value="Kinase-like_dom_sf"/>
</dbReference>
<proteinExistence type="predicted"/>
<evidence type="ECO:0000256" key="4">
    <source>
        <dbReference type="ARBA" id="ARBA00022777"/>
    </source>
</evidence>
<organism evidence="8 9">
    <name type="scientific">Triparma laevis f. longispina</name>
    <dbReference type="NCBI Taxonomy" id="1714387"/>
    <lineage>
        <taxon>Eukaryota</taxon>
        <taxon>Sar</taxon>
        <taxon>Stramenopiles</taxon>
        <taxon>Ochrophyta</taxon>
        <taxon>Bolidophyceae</taxon>
        <taxon>Parmales</taxon>
        <taxon>Triparmaceae</taxon>
        <taxon>Triparma</taxon>
    </lineage>
</organism>
<dbReference type="EMBL" id="BRXW01000392">
    <property type="protein sequence ID" value="GMH49936.1"/>
    <property type="molecule type" value="Genomic_DNA"/>
</dbReference>
<dbReference type="InterPro" id="IPR000719">
    <property type="entry name" value="Prot_kinase_dom"/>
</dbReference>
<dbReference type="GO" id="GO:0004674">
    <property type="term" value="F:protein serine/threonine kinase activity"/>
    <property type="evidence" value="ECO:0007669"/>
    <property type="project" value="UniProtKB-KW"/>
</dbReference>
<evidence type="ECO:0000256" key="5">
    <source>
        <dbReference type="ARBA" id="ARBA00022840"/>
    </source>
</evidence>
<dbReference type="InterPro" id="IPR050205">
    <property type="entry name" value="CDPK_Ser/Thr_kinases"/>
</dbReference>
<evidence type="ECO:0000313" key="8">
    <source>
        <dbReference type="EMBL" id="GMH49936.1"/>
    </source>
</evidence>
<evidence type="ECO:0000256" key="1">
    <source>
        <dbReference type="ARBA" id="ARBA00022527"/>
    </source>
</evidence>
<keyword evidence="5 6" id="KW-0067">ATP-binding</keyword>
<keyword evidence="4" id="KW-0418">Kinase</keyword>
<evidence type="ECO:0000259" key="7">
    <source>
        <dbReference type="PROSITE" id="PS50011"/>
    </source>
</evidence>
<dbReference type="PROSITE" id="PS50011">
    <property type="entry name" value="PROTEIN_KINASE_DOM"/>
    <property type="match status" value="1"/>
</dbReference>
<dbReference type="Pfam" id="PF00069">
    <property type="entry name" value="Pkinase"/>
    <property type="match status" value="1"/>
</dbReference>
<dbReference type="AlphaFoldDB" id="A0A9W6ZCX6"/>
<dbReference type="Proteomes" id="UP001165122">
    <property type="component" value="Unassembled WGS sequence"/>
</dbReference>
<keyword evidence="3 6" id="KW-0547">Nucleotide-binding</keyword>
<dbReference type="InterPro" id="IPR008271">
    <property type="entry name" value="Ser/Thr_kinase_AS"/>
</dbReference>
<feature type="binding site" evidence="6">
    <location>
        <position position="55"/>
    </location>
    <ligand>
        <name>ATP</name>
        <dbReference type="ChEBI" id="CHEBI:30616"/>
    </ligand>
</feature>
<evidence type="ECO:0000256" key="3">
    <source>
        <dbReference type="ARBA" id="ARBA00022741"/>
    </source>
</evidence>
<dbReference type="PANTHER" id="PTHR24349">
    <property type="entry name" value="SERINE/THREONINE-PROTEIN KINASE"/>
    <property type="match status" value="1"/>
</dbReference>
<dbReference type="InterPro" id="IPR017441">
    <property type="entry name" value="Protein_kinase_ATP_BS"/>
</dbReference>
<keyword evidence="9" id="KW-1185">Reference proteome</keyword>
<evidence type="ECO:0000313" key="9">
    <source>
        <dbReference type="Proteomes" id="UP001165122"/>
    </source>
</evidence>
<reference evidence="9" key="1">
    <citation type="journal article" date="2023" name="Commun. Biol.">
        <title>Genome analysis of Parmales, the sister group of diatoms, reveals the evolutionary specialization of diatoms from phago-mixotrophs to photoautotrophs.</title>
        <authorList>
            <person name="Ban H."/>
            <person name="Sato S."/>
            <person name="Yoshikawa S."/>
            <person name="Yamada K."/>
            <person name="Nakamura Y."/>
            <person name="Ichinomiya M."/>
            <person name="Sato N."/>
            <person name="Blanc-Mathieu R."/>
            <person name="Endo H."/>
            <person name="Kuwata A."/>
            <person name="Ogata H."/>
        </authorList>
    </citation>
    <scope>NUCLEOTIDE SEQUENCE [LARGE SCALE GENOMIC DNA]</scope>
    <source>
        <strain evidence="9">NIES 3700</strain>
    </source>
</reference>
<dbReference type="PROSITE" id="PS00107">
    <property type="entry name" value="PROTEIN_KINASE_ATP"/>
    <property type="match status" value="1"/>
</dbReference>
<dbReference type="GO" id="GO:0005524">
    <property type="term" value="F:ATP binding"/>
    <property type="evidence" value="ECO:0007669"/>
    <property type="project" value="UniProtKB-UniRule"/>
</dbReference>
<accession>A0A9W6ZCX6</accession>
<dbReference type="OrthoDB" id="45105at2759"/>
<keyword evidence="1" id="KW-0723">Serine/threonine-protein kinase</keyword>
<gene>
    <name evidence="8" type="ORF">TrLO_g5048</name>
</gene>
<dbReference type="SMART" id="SM00220">
    <property type="entry name" value="S_TKc"/>
    <property type="match status" value="1"/>
</dbReference>
<keyword evidence="2" id="KW-0808">Transferase</keyword>
<dbReference type="PROSITE" id="PS00108">
    <property type="entry name" value="PROTEIN_KINASE_ST"/>
    <property type="match status" value="1"/>
</dbReference>
<protein>
    <recommendedName>
        <fullName evidence="7">Protein kinase domain-containing protein</fullName>
    </recommendedName>
</protein>
<dbReference type="SUPFAM" id="SSF56112">
    <property type="entry name" value="Protein kinase-like (PK-like)"/>
    <property type="match status" value="1"/>
</dbReference>
<evidence type="ECO:0000256" key="6">
    <source>
        <dbReference type="PROSITE-ProRule" id="PRU10141"/>
    </source>
</evidence>
<feature type="domain" description="Protein kinase" evidence="7">
    <location>
        <begin position="25"/>
        <end position="308"/>
    </location>
</feature>